<evidence type="ECO:0000313" key="3">
    <source>
        <dbReference type="EMBL" id="SEM74271.1"/>
    </source>
</evidence>
<dbReference type="RefSeq" id="WP_092753261.1">
    <property type="nucleotide sequence ID" value="NZ_FOCG01000001.1"/>
</dbReference>
<keyword evidence="3" id="KW-0808">Transferase</keyword>
<name>A0A1H8ATZ3_9FIRM</name>
<sequence>MQTLSLCMIVKDEEKYIEKCLNSVADAVDEIIIVDTGSTDHTLDIAKRFNPKIFSYKWDDNFSNARNEALKKATGDWILVLDADEVVYKDDLKILTEKIQTTKANGLTLVFHNLTNENSEEFYNMHTGLRLFKNKTFHYEGAIHEQLVPIRKSIDFQIELTDIRVLHYGYLLSNLIHKNKHERNIPIIQKLLDYNPNDAFQLFNMGNEYISQHDHNKALEYYEKAYANKDITLAYCPHLLFRRAVCLNCLQRNEESLLALSEALKIYPACTDYEYYKGIIYKMLKRYTLAIESFKKCIEMGAAPQNLTFLNDIHNFKPLIDLGQIYYLLDDWANCLDCYIRALQINSKRYDIIYKIGQILNKMLPNKQDVGKNLENLFSDSYYITNVLVIVDVLIHEGLYDEAERYFKRIENQSDYQNDKNFLQGKLLFYKKDYKSAYTEFLKIIEASSHQGILPNRTEKLLEYLTLCCFAGKLNTKKCNGIIQSLTNETEKQVLLYFLNKKSCSFDKTASQKIFNILSELLKVKELDIFETSLPILNLIDSNRVLLDLANVYYANGYKDMAVKNILESIKKFGAIDGEALYILNKEILQFTSS</sequence>
<dbReference type="Gene3D" id="1.25.40.10">
    <property type="entry name" value="Tetratricopeptide repeat domain"/>
    <property type="match status" value="2"/>
</dbReference>
<reference evidence="3 4" key="1">
    <citation type="submission" date="2016-10" db="EMBL/GenBank/DDBJ databases">
        <authorList>
            <person name="de Groot N.N."/>
        </authorList>
    </citation>
    <scope>NUCLEOTIDE SEQUENCE [LARGE SCALE GENOMIC DNA]</scope>
    <source>
        <strain evidence="3 4">CGMCC 1.5070</strain>
    </source>
</reference>
<gene>
    <name evidence="3" type="ORF">SAMN05216180_1545</name>
</gene>
<dbReference type="InterPro" id="IPR019734">
    <property type="entry name" value="TPR_rpt"/>
</dbReference>
<dbReference type="OrthoDB" id="9815923at2"/>
<dbReference type="CDD" id="cd02511">
    <property type="entry name" value="Beta4Glucosyltransferase"/>
    <property type="match status" value="1"/>
</dbReference>
<dbReference type="InterPro" id="IPR011990">
    <property type="entry name" value="TPR-like_helical_dom_sf"/>
</dbReference>
<dbReference type="AlphaFoldDB" id="A0A1H8ATZ3"/>
<dbReference type="SUPFAM" id="SSF48452">
    <property type="entry name" value="TPR-like"/>
    <property type="match status" value="2"/>
</dbReference>
<dbReference type="PANTHER" id="PTHR43630">
    <property type="entry name" value="POLY-BETA-1,6-N-ACETYL-D-GLUCOSAMINE SYNTHASE"/>
    <property type="match status" value="1"/>
</dbReference>
<evidence type="ECO:0000256" key="1">
    <source>
        <dbReference type="PROSITE-ProRule" id="PRU00339"/>
    </source>
</evidence>
<evidence type="ECO:0000259" key="2">
    <source>
        <dbReference type="Pfam" id="PF00535"/>
    </source>
</evidence>
<dbReference type="Pfam" id="PF13181">
    <property type="entry name" value="TPR_8"/>
    <property type="match status" value="2"/>
</dbReference>
<dbReference type="EMBL" id="FOCG01000001">
    <property type="protein sequence ID" value="SEM74271.1"/>
    <property type="molecule type" value="Genomic_DNA"/>
</dbReference>
<dbReference type="Proteomes" id="UP000199158">
    <property type="component" value="Unassembled WGS sequence"/>
</dbReference>
<dbReference type="GO" id="GO:0016740">
    <property type="term" value="F:transferase activity"/>
    <property type="evidence" value="ECO:0007669"/>
    <property type="project" value="UniProtKB-KW"/>
</dbReference>
<dbReference type="Gene3D" id="3.90.550.10">
    <property type="entry name" value="Spore Coat Polysaccharide Biosynthesis Protein SpsA, Chain A"/>
    <property type="match status" value="1"/>
</dbReference>
<protein>
    <submittedName>
        <fullName evidence="3">Glycosyltransferase involved in cell wall bisynthesis</fullName>
    </submittedName>
</protein>
<dbReference type="Pfam" id="PF00535">
    <property type="entry name" value="Glycos_transf_2"/>
    <property type="match status" value="1"/>
</dbReference>
<feature type="repeat" description="TPR" evidence="1">
    <location>
        <begin position="199"/>
        <end position="232"/>
    </location>
</feature>
<dbReference type="PANTHER" id="PTHR43630:SF2">
    <property type="entry name" value="GLYCOSYLTRANSFERASE"/>
    <property type="match status" value="1"/>
</dbReference>
<dbReference type="InterPro" id="IPR029044">
    <property type="entry name" value="Nucleotide-diphossugar_trans"/>
</dbReference>
<dbReference type="SMART" id="SM00028">
    <property type="entry name" value="TPR"/>
    <property type="match status" value="6"/>
</dbReference>
<dbReference type="PROSITE" id="PS50005">
    <property type="entry name" value="TPR"/>
    <property type="match status" value="1"/>
</dbReference>
<dbReference type="InterPro" id="IPR001173">
    <property type="entry name" value="Glyco_trans_2-like"/>
</dbReference>
<dbReference type="STRING" id="474960.SAMN05216180_1545"/>
<proteinExistence type="predicted"/>
<feature type="domain" description="Glycosyltransferase 2-like" evidence="2">
    <location>
        <begin position="5"/>
        <end position="124"/>
    </location>
</feature>
<dbReference type="SUPFAM" id="SSF53448">
    <property type="entry name" value="Nucleotide-diphospho-sugar transferases"/>
    <property type="match status" value="1"/>
</dbReference>
<evidence type="ECO:0000313" key="4">
    <source>
        <dbReference type="Proteomes" id="UP000199158"/>
    </source>
</evidence>
<keyword evidence="4" id="KW-1185">Reference proteome</keyword>
<organism evidence="3 4">
    <name type="scientific">Hydrogenoanaerobacterium saccharovorans</name>
    <dbReference type="NCBI Taxonomy" id="474960"/>
    <lineage>
        <taxon>Bacteria</taxon>
        <taxon>Bacillati</taxon>
        <taxon>Bacillota</taxon>
        <taxon>Clostridia</taxon>
        <taxon>Eubacteriales</taxon>
        <taxon>Oscillospiraceae</taxon>
        <taxon>Hydrogenoanaerobacterium</taxon>
    </lineage>
</organism>
<keyword evidence="1" id="KW-0802">TPR repeat</keyword>
<accession>A0A1H8ATZ3</accession>